<feature type="compositionally biased region" description="Low complexity" evidence="1">
    <location>
        <begin position="179"/>
        <end position="188"/>
    </location>
</feature>
<dbReference type="InterPro" id="IPR050640">
    <property type="entry name" value="Bact_2-comp_sensor_kinase"/>
</dbReference>
<gene>
    <name evidence="4" type="ORF">WG901_10815</name>
</gene>
<evidence type="ECO:0000256" key="1">
    <source>
        <dbReference type="SAM" id="MobiDB-lite"/>
    </source>
</evidence>
<evidence type="ECO:0000313" key="4">
    <source>
        <dbReference type="EMBL" id="MEJ5977128.1"/>
    </source>
</evidence>
<keyword evidence="4" id="KW-0418">Kinase</keyword>
<evidence type="ECO:0000313" key="5">
    <source>
        <dbReference type="Proteomes" id="UP001361239"/>
    </source>
</evidence>
<dbReference type="PANTHER" id="PTHR34220:SF7">
    <property type="entry name" value="SENSOR HISTIDINE KINASE YPDA"/>
    <property type="match status" value="1"/>
</dbReference>
<dbReference type="GO" id="GO:0016301">
    <property type="term" value="F:kinase activity"/>
    <property type="evidence" value="ECO:0007669"/>
    <property type="project" value="UniProtKB-KW"/>
</dbReference>
<dbReference type="InterPro" id="IPR003594">
    <property type="entry name" value="HATPase_dom"/>
</dbReference>
<dbReference type="SMART" id="SM00387">
    <property type="entry name" value="HATPase_c"/>
    <property type="match status" value="1"/>
</dbReference>
<accession>A0ABU8RVM5</accession>
<dbReference type="Pfam" id="PF02518">
    <property type="entry name" value="HATPase_c"/>
    <property type="match status" value="1"/>
</dbReference>
<dbReference type="Proteomes" id="UP001361239">
    <property type="component" value="Unassembled WGS sequence"/>
</dbReference>
<dbReference type="InterPro" id="IPR036890">
    <property type="entry name" value="HATPase_C_sf"/>
</dbReference>
<evidence type="ECO:0000259" key="3">
    <source>
        <dbReference type="PROSITE" id="PS50109"/>
    </source>
</evidence>
<comment type="caution">
    <text evidence="4">The sequence shown here is derived from an EMBL/GenBank/DDBJ whole genome shotgun (WGS) entry which is preliminary data.</text>
</comment>
<feature type="transmembrane region" description="Helical" evidence="2">
    <location>
        <begin position="51"/>
        <end position="70"/>
    </location>
</feature>
<feature type="transmembrane region" description="Helical" evidence="2">
    <location>
        <begin position="82"/>
        <end position="103"/>
    </location>
</feature>
<dbReference type="InterPro" id="IPR010559">
    <property type="entry name" value="Sig_transdc_His_kin_internal"/>
</dbReference>
<dbReference type="PANTHER" id="PTHR34220">
    <property type="entry name" value="SENSOR HISTIDINE KINASE YPDA"/>
    <property type="match status" value="1"/>
</dbReference>
<dbReference type="EMBL" id="JBBHJZ010000002">
    <property type="protein sequence ID" value="MEJ5977128.1"/>
    <property type="molecule type" value="Genomic_DNA"/>
</dbReference>
<feature type="region of interest" description="Disordered" evidence="1">
    <location>
        <begin position="157"/>
        <end position="188"/>
    </location>
</feature>
<reference evidence="4 5" key="1">
    <citation type="submission" date="2024-03" db="EMBL/GenBank/DDBJ databases">
        <authorList>
            <person name="Jo J.-H."/>
        </authorList>
    </citation>
    <scope>NUCLEOTIDE SEQUENCE [LARGE SCALE GENOMIC DNA]</scope>
    <source>
        <strain evidence="4 5">PS1R-30</strain>
    </source>
</reference>
<organism evidence="4 5">
    <name type="scientific">Novosphingobium anseongense</name>
    <dbReference type="NCBI Taxonomy" id="3133436"/>
    <lineage>
        <taxon>Bacteria</taxon>
        <taxon>Pseudomonadati</taxon>
        <taxon>Pseudomonadota</taxon>
        <taxon>Alphaproteobacteria</taxon>
        <taxon>Sphingomonadales</taxon>
        <taxon>Sphingomonadaceae</taxon>
        <taxon>Novosphingobium</taxon>
    </lineage>
</organism>
<dbReference type="Gene3D" id="3.30.565.10">
    <property type="entry name" value="Histidine kinase-like ATPase, C-terminal domain"/>
    <property type="match status" value="1"/>
</dbReference>
<sequence>MSESHAGPVRVPPRLVLASIFGLWTTYFLLATLRGVVLDYEFNQAFFSRRLLVTLASMVGTALLWPLLVAMARQPLWKRIGAVMVLGLPLAIGLTMINGQVFADLDHQAKTRLEAQGGMDILRDEKGSSVEMGDGRLVVRSKSGRVVEMQNGRLIIRNGDETTEVPTPPAPPSPPAPPASDASSIPSDAAKSTTRVIVAQKKKEAGFWEDNADLILGRYFLLLAWAAIYLALASAEQARGAERREGEYRRAAQAAELRSLRYQINPHFLFNTLNSLSALVMTGKGEAAERMIQTLSTFYRRSLTGDSTGDVRLEEEIGLQKLYLEIEAVRFPERLRTTIEVAQALADAPVPGMILQPLVENSIKYAVAASRTPVTVTITARAEERTLVLTVSDDGPGIGPGGAKSDGCGIGLANVRDRLKARFDGAASLEAGPRLGGGFATVIRLPLGHG</sequence>
<feature type="compositionally biased region" description="Pro residues" evidence="1">
    <location>
        <begin position="166"/>
        <end position="178"/>
    </location>
</feature>
<dbReference type="SUPFAM" id="SSF55874">
    <property type="entry name" value="ATPase domain of HSP90 chaperone/DNA topoisomerase II/histidine kinase"/>
    <property type="match status" value="1"/>
</dbReference>
<keyword evidence="4" id="KW-0808">Transferase</keyword>
<keyword evidence="5" id="KW-1185">Reference proteome</keyword>
<keyword evidence="2" id="KW-1133">Transmembrane helix</keyword>
<dbReference type="Pfam" id="PF06580">
    <property type="entry name" value="His_kinase"/>
    <property type="match status" value="1"/>
</dbReference>
<feature type="domain" description="Histidine kinase" evidence="3">
    <location>
        <begin position="354"/>
        <end position="449"/>
    </location>
</feature>
<dbReference type="InterPro" id="IPR005467">
    <property type="entry name" value="His_kinase_dom"/>
</dbReference>
<keyword evidence="2" id="KW-0472">Membrane</keyword>
<dbReference type="RefSeq" id="WP_339587077.1">
    <property type="nucleotide sequence ID" value="NZ_JBBHJZ010000002.1"/>
</dbReference>
<keyword evidence="2" id="KW-0812">Transmembrane</keyword>
<feature type="transmembrane region" description="Helical" evidence="2">
    <location>
        <begin position="12"/>
        <end position="31"/>
    </location>
</feature>
<feature type="transmembrane region" description="Helical" evidence="2">
    <location>
        <begin position="216"/>
        <end position="235"/>
    </location>
</feature>
<protein>
    <submittedName>
        <fullName evidence="4">Histidine kinase</fullName>
    </submittedName>
</protein>
<name>A0ABU8RVM5_9SPHN</name>
<proteinExistence type="predicted"/>
<dbReference type="PROSITE" id="PS50109">
    <property type="entry name" value="HIS_KIN"/>
    <property type="match status" value="1"/>
</dbReference>
<evidence type="ECO:0000256" key="2">
    <source>
        <dbReference type="SAM" id="Phobius"/>
    </source>
</evidence>